<gene>
    <name evidence="1" type="ORF">O181_132711</name>
</gene>
<dbReference type="Proteomes" id="UP000765509">
    <property type="component" value="Unassembled WGS sequence"/>
</dbReference>
<organism evidence="1 2">
    <name type="scientific">Austropuccinia psidii MF-1</name>
    <dbReference type="NCBI Taxonomy" id="1389203"/>
    <lineage>
        <taxon>Eukaryota</taxon>
        <taxon>Fungi</taxon>
        <taxon>Dikarya</taxon>
        <taxon>Basidiomycota</taxon>
        <taxon>Pucciniomycotina</taxon>
        <taxon>Pucciniomycetes</taxon>
        <taxon>Pucciniales</taxon>
        <taxon>Sphaerophragmiaceae</taxon>
        <taxon>Austropuccinia</taxon>
    </lineage>
</organism>
<proteinExistence type="predicted"/>
<name>A0A9Q3L6C9_9BASI</name>
<sequence length="116" mass="12590">MLVENGSSAPRVNNILVLCLHCTFAMFKKLGIKANELKGLPAQVACHAPESLNQVIMAAILAKGEDKPISNFVGQVMLNASMKANNQKPLLFVYRVADPPESPNPMNPWCQAADIM</sequence>
<protein>
    <submittedName>
        <fullName evidence="1">Uncharacterized protein</fullName>
    </submittedName>
</protein>
<dbReference type="EMBL" id="AVOT02151579">
    <property type="protein sequence ID" value="MBW0592996.1"/>
    <property type="molecule type" value="Genomic_DNA"/>
</dbReference>
<evidence type="ECO:0000313" key="2">
    <source>
        <dbReference type="Proteomes" id="UP000765509"/>
    </source>
</evidence>
<keyword evidence="2" id="KW-1185">Reference proteome</keyword>
<accession>A0A9Q3L6C9</accession>
<reference evidence="1" key="1">
    <citation type="submission" date="2021-03" db="EMBL/GenBank/DDBJ databases">
        <title>Draft genome sequence of rust myrtle Austropuccinia psidii MF-1, a brazilian biotype.</title>
        <authorList>
            <person name="Quecine M.C."/>
            <person name="Pachon D.M.R."/>
            <person name="Bonatelli M.L."/>
            <person name="Correr F.H."/>
            <person name="Franceschini L.M."/>
            <person name="Leite T.F."/>
            <person name="Margarido G.R.A."/>
            <person name="Almeida C.A."/>
            <person name="Ferrarezi J.A."/>
            <person name="Labate C.A."/>
        </authorList>
    </citation>
    <scope>NUCLEOTIDE SEQUENCE</scope>
    <source>
        <strain evidence="1">MF-1</strain>
    </source>
</reference>
<evidence type="ECO:0000313" key="1">
    <source>
        <dbReference type="EMBL" id="MBW0592996.1"/>
    </source>
</evidence>
<dbReference type="AlphaFoldDB" id="A0A9Q3L6C9"/>
<comment type="caution">
    <text evidence="1">The sequence shown here is derived from an EMBL/GenBank/DDBJ whole genome shotgun (WGS) entry which is preliminary data.</text>
</comment>